<keyword evidence="2" id="KW-1185">Reference proteome</keyword>
<dbReference type="AlphaFoldDB" id="A0A2S4MJI5"/>
<proteinExistence type="predicted"/>
<evidence type="ECO:0000313" key="2">
    <source>
        <dbReference type="Proteomes" id="UP000237381"/>
    </source>
</evidence>
<dbReference type="Proteomes" id="UP000237381">
    <property type="component" value="Unassembled WGS sequence"/>
</dbReference>
<sequence length="59" mass="6568">MHLPQHQQMLRDHPKHGGVDAVMVTIAKENPGVFRDEQLAEIRARQRVTEANDALAAVA</sequence>
<comment type="caution">
    <text evidence="1">The sequence shown here is derived from an EMBL/GenBank/DDBJ whole genome shotgun (WGS) entry which is preliminary data.</text>
</comment>
<dbReference type="EMBL" id="PQGA01000002">
    <property type="protein sequence ID" value="POR54547.1"/>
    <property type="molecule type" value="Genomic_DNA"/>
</dbReference>
<name>A0A2S4MJI5_9BURK</name>
<reference evidence="1 2" key="1">
    <citation type="submission" date="2018-01" db="EMBL/GenBank/DDBJ databases">
        <title>Genomic Encyclopedia of Type Strains, Phase III (KMG-III): the genomes of soil and plant-associated and newly described type strains.</title>
        <authorList>
            <person name="Whitman W."/>
        </authorList>
    </citation>
    <scope>NUCLEOTIDE SEQUENCE [LARGE SCALE GENOMIC DNA]</scope>
    <source>
        <strain evidence="1 2">JCM 18070</strain>
    </source>
</reference>
<protein>
    <submittedName>
        <fullName evidence="1">Uncharacterized protein</fullName>
    </submittedName>
</protein>
<gene>
    <name evidence="1" type="ORF">B0G62_102155</name>
</gene>
<organism evidence="1 2">
    <name type="scientific">Paraburkholderia eburnea</name>
    <dbReference type="NCBI Taxonomy" id="1189126"/>
    <lineage>
        <taxon>Bacteria</taxon>
        <taxon>Pseudomonadati</taxon>
        <taxon>Pseudomonadota</taxon>
        <taxon>Betaproteobacteria</taxon>
        <taxon>Burkholderiales</taxon>
        <taxon>Burkholderiaceae</taxon>
        <taxon>Paraburkholderia</taxon>
    </lineage>
</organism>
<evidence type="ECO:0000313" key="1">
    <source>
        <dbReference type="EMBL" id="POR54547.1"/>
    </source>
</evidence>
<accession>A0A2S4MJI5</accession>